<dbReference type="Pfam" id="PF13439">
    <property type="entry name" value="Glyco_transf_4"/>
    <property type="match status" value="1"/>
</dbReference>
<accession>A0A2M7CIW5</accession>
<proteinExistence type="predicted"/>
<dbReference type="Proteomes" id="UP000229966">
    <property type="component" value="Unassembled WGS sequence"/>
</dbReference>
<dbReference type="Gene3D" id="3.40.50.2000">
    <property type="entry name" value="Glycogen Phosphorylase B"/>
    <property type="match status" value="2"/>
</dbReference>
<dbReference type="AlphaFoldDB" id="A0A2M7CIW5"/>
<comment type="caution">
    <text evidence="3">The sequence shown here is derived from an EMBL/GenBank/DDBJ whole genome shotgun (WGS) entry which is preliminary data.</text>
</comment>
<dbReference type="PANTHER" id="PTHR45947:SF3">
    <property type="entry name" value="SULFOQUINOVOSYL TRANSFERASE SQD2"/>
    <property type="match status" value="1"/>
</dbReference>
<evidence type="ECO:0008006" key="5">
    <source>
        <dbReference type="Google" id="ProtNLM"/>
    </source>
</evidence>
<reference evidence="4" key="1">
    <citation type="submission" date="2017-09" db="EMBL/GenBank/DDBJ databases">
        <title>Depth-based differentiation of microbial function through sediment-hosted aquifers and enrichment of novel symbionts in the deep terrestrial subsurface.</title>
        <authorList>
            <person name="Probst A.J."/>
            <person name="Ladd B."/>
            <person name="Jarett J.K."/>
            <person name="Geller-Mcgrath D.E."/>
            <person name="Sieber C.M.K."/>
            <person name="Emerson J.B."/>
            <person name="Anantharaman K."/>
            <person name="Thomas B.C."/>
            <person name="Malmstrom R."/>
            <person name="Stieglmeier M."/>
            <person name="Klingl A."/>
            <person name="Woyke T."/>
            <person name="Ryan C.M."/>
            <person name="Banfield J.F."/>
        </authorList>
    </citation>
    <scope>NUCLEOTIDE SEQUENCE [LARGE SCALE GENOMIC DNA]</scope>
</reference>
<dbReference type="GO" id="GO:0016757">
    <property type="term" value="F:glycosyltransferase activity"/>
    <property type="evidence" value="ECO:0007669"/>
    <property type="project" value="InterPro"/>
</dbReference>
<evidence type="ECO:0000259" key="2">
    <source>
        <dbReference type="Pfam" id="PF13439"/>
    </source>
</evidence>
<organism evidence="3 4">
    <name type="scientific">Candidatus Berkelbacteria bacterium CG03_land_8_20_14_0_80_40_36</name>
    <dbReference type="NCBI Taxonomy" id="1974509"/>
    <lineage>
        <taxon>Bacteria</taxon>
        <taxon>Candidatus Berkelbacteria</taxon>
    </lineage>
</organism>
<evidence type="ECO:0000313" key="3">
    <source>
        <dbReference type="EMBL" id="PIV25587.1"/>
    </source>
</evidence>
<dbReference type="InterPro" id="IPR001296">
    <property type="entry name" value="Glyco_trans_1"/>
</dbReference>
<feature type="domain" description="Glycosyl transferase family 1" evidence="1">
    <location>
        <begin position="194"/>
        <end position="360"/>
    </location>
</feature>
<gene>
    <name evidence="3" type="ORF">COS38_00915</name>
</gene>
<dbReference type="Pfam" id="PF00534">
    <property type="entry name" value="Glycos_transf_1"/>
    <property type="match status" value="1"/>
</dbReference>
<protein>
    <recommendedName>
        <fullName evidence="5">Glycosyltransferase family 4 protein</fullName>
    </recommendedName>
</protein>
<dbReference type="InterPro" id="IPR050194">
    <property type="entry name" value="Glycosyltransferase_grp1"/>
</dbReference>
<sequence length="386" mass="44107">MKILFVSEVYHPILNGVVISMDYFKRELERQGHSVFILAPYNYRDGNDEKNVFRAPSLPLSRSLDYFLALPNWITLETAKHLKPDIVHSHHIWRMGAFGQRIAAELEIPFVQTYHTLMESYVHKIKLLRYLPFTKNLTKAYIINHSRKFCNQAQTVISPSCAMKKILKSYKITAPIEVISTGINPDLFKFKNKSKIYQEFKIPQNNKILTFVGRLAYEKNVSMLLNAYKLIASECPATTLLILGDGPQKTEYENQAKKLGLEKNVIFTGFIDPQKTKDIFCSSDLFTFPSVTDTQAIVILEAMIAGAVPVAVNKLGPTDFVKNGYNGYLTSNNPTKFSQAVIKLIKNPKIHQRFQTEAKRTALGFTIEKQTAKLIELYQRMVSKKR</sequence>
<dbReference type="PANTHER" id="PTHR45947">
    <property type="entry name" value="SULFOQUINOVOSYL TRANSFERASE SQD2"/>
    <property type="match status" value="1"/>
</dbReference>
<dbReference type="SUPFAM" id="SSF53756">
    <property type="entry name" value="UDP-Glycosyltransferase/glycogen phosphorylase"/>
    <property type="match status" value="1"/>
</dbReference>
<evidence type="ECO:0000313" key="4">
    <source>
        <dbReference type="Proteomes" id="UP000229966"/>
    </source>
</evidence>
<evidence type="ECO:0000259" key="1">
    <source>
        <dbReference type="Pfam" id="PF00534"/>
    </source>
</evidence>
<feature type="domain" description="Glycosyltransferase subfamily 4-like N-terminal" evidence="2">
    <location>
        <begin position="15"/>
        <end position="186"/>
    </location>
</feature>
<dbReference type="InterPro" id="IPR028098">
    <property type="entry name" value="Glyco_trans_4-like_N"/>
</dbReference>
<name>A0A2M7CIW5_9BACT</name>
<dbReference type="EMBL" id="PEUM01000022">
    <property type="protein sequence ID" value="PIV25587.1"/>
    <property type="molecule type" value="Genomic_DNA"/>
</dbReference>